<dbReference type="GO" id="GO:0008076">
    <property type="term" value="C:voltage-gated potassium channel complex"/>
    <property type="evidence" value="ECO:0007669"/>
    <property type="project" value="InterPro"/>
</dbReference>
<dbReference type="RefSeq" id="WP_073138862.1">
    <property type="nucleotide sequence ID" value="NZ_FQWQ01000003.1"/>
</dbReference>
<dbReference type="PRINTS" id="PR00169">
    <property type="entry name" value="KCHANNEL"/>
</dbReference>
<dbReference type="InterPro" id="IPR027359">
    <property type="entry name" value="Volt_channel_dom_sf"/>
</dbReference>
<sequence>MTLRRRLYLILDPTAKGDIWERIFETALIAIILVNILAIVVDSVKEIDHQYSALFRQIEVFSIFFYTVEYVARIYSIVENPTYGEPMKGRLKYMVTPMAIIDLLAFLPFYLIFLPLDLRFLRIFRLMALFRVFKIARYLQALTIFKQVLSKRKEQLVLSFLFILFILVIISFMMFYAEREAQPDKFSSIPATMWWGIATITTVGYGDMVPITPLGKFLGGVFAIAGVGLLALPAGILSSGFFEMLHNEPIKEKGSSICPHCGRDIHEGTEHKAE</sequence>
<dbReference type="Gene3D" id="1.20.120.350">
    <property type="entry name" value="Voltage-gated potassium channels. Chain C"/>
    <property type="match status" value="1"/>
</dbReference>
<keyword evidence="11 14" id="KW-0407">Ion channel</keyword>
<evidence type="ECO:0000313" key="15">
    <source>
        <dbReference type="Proteomes" id="UP000184212"/>
    </source>
</evidence>
<dbReference type="AlphaFoldDB" id="A0A1M5UH76"/>
<evidence type="ECO:0000256" key="9">
    <source>
        <dbReference type="ARBA" id="ARBA00023065"/>
    </source>
</evidence>
<evidence type="ECO:0000256" key="3">
    <source>
        <dbReference type="ARBA" id="ARBA00022538"/>
    </source>
</evidence>
<keyword evidence="9" id="KW-0406">Ion transport</keyword>
<dbReference type="Gene3D" id="1.10.287.70">
    <property type="match status" value="1"/>
</dbReference>
<dbReference type="GO" id="GO:0001508">
    <property type="term" value="P:action potential"/>
    <property type="evidence" value="ECO:0007669"/>
    <property type="project" value="TreeGrafter"/>
</dbReference>
<feature type="transmembrane region" description="Helical" evidence="12">
    <location>
        <begin position="93"/>
        <end position="113"/>
    </location>
</feature>
<evidence type="ECO:0000256" key="8">
    <source>
        <dbReference type="ARBA" id="ARBA00022989"/>
    </source>
</evidence>
<name>A0A1M5UH76_9BACT</name>
<evidence type="ECO:0000256" key="2">
    <source>
        <dbReference type="ARBA" id="ARBA00022448"/>
    </source>
</evidence>
<evidence type="ECO:0000256" key="1">
    <source>
        <dbReference type="ARBA" id="ARBA00004141"/>
    </source>
</evidence>
<evidence type="ECO:0000256" key="4">
    <source>
        <dbReference type="ARBA" id="ARBA00022692"/>
    </source>
</evidence>
<feature type="transmembrane region" description="Helical" evidence="12">
    <location>
        <begin position="156"/>
        <end position="176"/>
    </location>
</feature>
<dbReference type="GO" id="GO:0005249">
    <property type="term" value="F:voltage-gated potassium channel activity"/>
    <property type="evidence" value="ECO:0007669"/>
    <property type="project" value="InterPro"/>
</dbReference>
<evidence type="ECO:0000256" key="5">
    <source>
        <dbReference type="ARBA" id="ARBA00022826"/>
    </source>
</evidence>
<feature type="transmembrane region" description="Helical" evidence="12">
    <location>
        <begin position="23"/>
        <end position="41"/>
    </location>
</feature>
<dbReference type="OrthoDB" id="9799090at2"/>
<dbReference type="PANTHER" id="PTHR11537">
    <property type="entry name" value="VOLTAGE-GATED POTASSIUM CHANNEL"/>
    <property type="match status" value="1"/>
</dbReference>
<keyword evidence="6" id="KW-0851">Voltage-gated channel</keyword>
<dbReference type="SUPFAM" id="SSF81324">
    <property type="entry name" value="Voltage-gated potassium channels"/>
    <property type="match status" value="1"/>
</dbReference>
<feature type="transmembrane region" description="Helical" evidence="12">
    <location>
        <begin position="217"/>
        <end position="242"/>
    </location>
</feature>
<evidence type="ECO:0000313" key="14">
    <source>
        <dbReference type="EMBL" id="SHH62291.1"/>
    </source>
</evidence>
<keyword evidence="4 12" id="KW-0812">Transmembrane</keyword>
<protein>
    <submittedName>
        <fullName evidence="14">Voltage-gated potassium channel</fullName>
    </submittedName>
</protein>
<proteinExistence type="predicted"/>
<dbReference type="EMBL" id="FQWQ01000003">
    <property type="protein sequence ID" value="SHH62291.1"/>
    <property type="molecule type" value="Genomic_DNA"/>
</dbReference>
<keyword evidence="3" id="KW-0633">Potassium transport</keyword>
<dbReference type="Proteomes" id="UP000184212">
    <property type="component" value="Unassembled WGS sequence"/>
</dbReference>
<dbReference type="InterPro" id="IPR028325">
    <property type="entry name" value="VG_K_chnl"/>
</dbReference>
<keyword evidence="2" id="KW-0813">Transport</keyword>
<accession>A0A1M5UH76</accession>
<keyword evidence="10 12" id="KW-0472">Membrane</keyword>
<keyword evidence="15" id="KW-1185">Reference proteome</keyword>
<keyword evidence="7" id="KW-0630">Potassium</keyword>
<organism evidence="14 15">
    <name type="scientific">Chryseolinea serpens</name>
    <dbReference type="NCBI Taxonomy" id="947013"/>
    <lineage>
        <taxon>Bacteria</taxon>
        <taxon>Pseudomonadati</taxon>
        <taxon>Bacteroidota</taxon>
        <taxon>Cytophagia</taxon>
        <taxon>Cytophagales</taxon>
        <taxon>Fulvivirgaceae</taxon>
        <taxon>Chryseolinea</taxon>
    </lineage>
</organism>
<gene>
    <name evidence="14" type="ORF">SAMN04488109_4689</name>
</gene>
<evidence type="ECO:0000256" key="6">
    <source>
        <dbReference type="ARBA" id="ARBA00022882"/>
    </source>
</evidence>
<dbReference type="STRING" id="947013.SAMN04488109_4689"/>
<dbReference type="FunFam" id="1.10.287.70:FF:000028">
    <property type="entry name" value="potassium voltage-gated channel subfamily D member 3"/>
    <property type="match status" value="1"/>
</dbReference>
<evidence type="ECO:0000256" key="11">
    <source>
        <dbReference type="ARBA" id="ARBA00023303"/>
    </source>
</evidence>
<evidence type="ECO:0000259" key="13">
    <source>
        <dbReference type="Pfam" id="PF00520"/>
    </source>
</evidence>
<feature type="transmembrane region" description="Helical" evidence="12">
    <location>
        <begin position="188"/>
        <end position="205"/>
    </location>
</feature>
<evidence type="ECO:0000256" key="7">
    <source>
        <dbReference type="ARBA" id="ARBA00022958"/>
    </source>
</evidence>
<reference evidence="14 15" key="1">
    <citation type="submission" date="2016-11" db="EMBL/GenBank/DDBJ databases">
        <authorList>
            <person name="Jaros S."/>
            <person name="Januszkiewicz K."/>
            <person name="Wedrychowicz H."/>
        </authorList>
    </citation>
    <scope>NUCLEOTIDE SEQUENCE [LARGE SCALE GENOMIC DNA]</scope>
    <source>
        <strain evidence="14 15">DSM 24574</strain>
    </source>
</reference>
<feature type="domain" description="Ion transport" evidence="13">
    <location>
        <begin position="22"/>
        <end position="244"/>
    </location>
</feature>
<dbReference type="PANTHER" id="PTHR11537:SF254">
    <property type="entry name" value="POTASSIUM VOLTAGE-GATED CHANNEL PROTEIN SHAB"/>
    <property type="match status" value="1"/>
</dbReference>
<evidence type="ECO:0000256" key="12">
    <source>
        <dbReference type="SAM" id="Phobius"/>
    </source>
</evidence>
<dbReference type="Pfam" id="PF00520">
    <property type="entry name" value="Ion_trans"/>
    <property type="match status" value="1"/>
</dbReference>
<evidence type="ECO:0000256" key="10">
    <source>
        <dbReference type="ARBA" id="ARBA00023136"/>
    </source>
</evidence>
<comment type="subcellular location">
    <subcellularLocation>
        <location evidence="1">Membrane</location>
        <topology evidence="1">Multi-pass membrane protein</topology>
    </subcellularLocation>
</comment>
<dbReference type="InterPro" id="IPR005821">
    <property type="entry name" value="Ion_trans_dom"/>
</dbReference>
<keyword evidence="5" id="KW-0631">Potassium channel</keyword>
<keyword evidence="8 12" id="KW-1133">Transmembrane helix</keyword>